<keyword evidence="9" id="KW-1185">Reference proteome</keyword>
<keyword evidence="7" id="KW-0256">Endoplasmic reticulum</keyword>
<comment type="caution">
    <text evidence="7">Lacks conserved residue(s) required for the propagation of feature annotation.</text>
</comment>
<dbReference type="GO" id="GO:0016788">
    <property type="term" value="F:hydrolase activity, acting on ester bonds"/>
    <property type="evidence" value="ECO:0007669"/>
    <property type="project" value="TreeGrafter"/>
</dbReference>
<comment type="subcellular location">
    <subcellularLocation>
        <location evidence="1">Endomembrane system</location>
        <topology evidence="1">Multi-pass membrane protein</topology>
    </subcellularLocation>
    <subcellularLocation>
        <location evidence="7">Endoplasmic reticulum membrane</location>
        <topology evidence="7">Multi-pass membrane protein</topology>
    </subcellularLocation>
</comment>
<gene>
    <name evidence="8" type="ORF">DAEQUDRAFT_285667</name>
</gene>
<evidence type="ECO:0000256" key="5">
    <source>
        <dbReference type="ARBA" id="ARBA00022989"/>
    </source>
</evidence>
<dbReference type="STRING" id="1314783.A0A165TVT9"/>
<feature type="transmembrane region" description="Helical" evidence="7">
    <location>
        <begin position="205"/>
        <end position="225"/>
    </location>
</feature>
<keyword evidence="5 7" id="KW-1133">Transmembrane helix</keyword>
<evidence type="ECO:0000256" key="6">
    <source>
        <dbReference type="ARBA" id="ARBA00023136"/>
    </source>
</evidence>
<dbReference type="EMBL" id="KV429034">
    <property type="protein sequence ID" value="KZT74028.1"/>
    <property type="molecule type" value="Genomic_DNA"/>
</dbReference>
<reference evidence="8 9" key="1">
    <citation type="journal article" date="2016" name="Mol. Biol. Evol.">
        <title>Comparative Genomics of Early-Diverging Mushroom-Forming Fungi Provides Insights into the Origins of Lignocellulose Decay Capabilities.</title>
        <authorList>
            <person name="Nagy L.G."/>
            <person name="Riley R."/>
            <person name="Tritt A."/>
            <person name="Adam C."/>
            <person name="Daum C."/>
            <person name="Floudas D."/>
            <person name="Sun H."/>
            <person name="Yadav J.S."/>
            <person name="Pangilinan J."/>
            <person name="Larsson K.H."/>
            <person name="Matsuura K."/>
            <person name="Barry K."/>
            <person name="Labutti K."/>
            <person name="Kuo R."/>
            <person name="Ohm R.A."/>
            <person name="Bhattacharya S.S."/>
            <person name="Shirouzu T."/>
            <person name="Yoshinaga Y."/>
            <person name="Martin F.M."/>
            <person name="Grigoriev I.V."/>
            <person name="Hibbett D.S."/>
        </authorList>
    </citation>
    <scope>NUCLEOTIDE SEQUENCE [LARGE SCALE GENOMIC DNA]</scope>
    <source>
        <strain evidence="8 9">L-15889</strain>
    </source>
</reference>
<dbReference type="PANTHER" id="PTHR13148:SF0">
    <property type="entry name" value="POST-GPI ATTACHMENT TO PROTEINS FACTOR 3"/>
    <property type="match status" value="1"/>
</dbReference>
<keyword evidence="2 7" id="KW-0337">GPI-anchor biosynthesis</keyword>
<keyword evidence="4 7" id="KW-0732">Signal</keyword>
<feature type="chain" id="PRO_5016480390" description="Post-GPI attachment to proteins factor 3" evidence="7">
    <location>
        <begin position="19"/>
        <end position="339"/>
    </location>
</feature>
<feature type="transmembrane region" description="Helical" evidence="7">
    <location>
        <begin position="275"/>
        <end position="295"/>
    </location>
</feature>
<keyword evidence="3 7" id="KW-0812">Transmembrane</keyword>
<feature type="transmembrane region" description="Helical" evidence="7">
    <location>
        <begin position="166"/>
        <end position="185"/>
    </location>
</feature>
<proteinExistence type="inferred from homology"/>
<comment type="function">
    <text evidence="7">Involved in the lipid remodeling steps of GPI-anchor maturation.</text>
</comment>
<dbReference type="GO" id="GO:0005789">
    <property type="term" value="C:endoplasmic reticulum membrane"/>
    <property type="evidence" value="ECO:0007669"/>
    <property type="project" value="UniProtKB-SubCell"/>
</dbReference>
<organism evidence="8 9">
    <name type="scientific">Daedalea quercina L-15889</name>
    <dbReference type="NCBI Taxonomy" id="1314783"/>
    <lineage>
        <taxon>Eukaryota</taxon>
        <taxon>Fungi</taxon>
        <taxon>Dikarya</taxon>
        <taxon>Basidiomycota</taxon>
        <taxon>Agaricomycotina</taxon>
        <taxon>Agaricomycetes</taxon>
        <taxon>Polyporales</taxon>
        <taxon>Fomitopsis</taxon>
    </lineage>
</organism>
<evidence type="ECO:0000256" key="4">
    <source>
        <dbReference type="ARBA" id="ARBA00022729"/>
    </source>
</evidence>
<evidence type="ECO:0000313" key="8">
    <source>
        <dbReference type="EMBL" id="KZT74028.1"/>
    </source>
</evidence>
<protein>
    <recommendedName>
        <fullName evidence="7">Post-GPI attachment to proteins factor 3</fullName>
    </recommendedName>
</protein>
<dbReference type="InterPro" id="IPR007217">
    <property type="entry name" value="Per1-like"/>
</dbReference>
<dbReference type="Proteomes" id="UP000076727">
    <property type="component" value="Unassembled WGS sequence"/>
</dbReference>
<name>A0A165TVT9_9APHY</name>
<evidence type="ECO:0000313" key="9">
    <source>
        <dbReference type="Proteomes" id="UP000076727"/>
    </source>
</evidence>
<evidence type="ECO:0000256" key="3">
    <source>
        <dbReference type="ARBA" id="ARBA00022692"/>
    </source>
</evidence>
<dbReference type="PANTHER" id="PTHR13148">
    <property type="entry name" value="PER1-RELATED"/>
    <property type="match status" value="1"/>
</dbReference>
<dbReference type="OrthoDB" id="419770at2759"/>
<sequence length="339" mass="39324">MRIRHLIVFSSIPVLIYASAGDRADNYQNCVSKCASRVCGDNHNTWASTISLPMWLTRWTCIDDCKYGCMHAITDHALENAQPVLQYHGKWPFWRLAGMQEPASVAFSVLNFLVHYRSWQRIQKTVPDSHPMKSYYRRFALVSMNAWVWSSVFHTRDLPLTEKMDYFSAALAILYALYYTVVRLFHLYTADANGYDARRTQSIGYIAWTSLCTLAYLAHVSYLTFLPRFDYTYNMVFNLTIGMVHNLLWLAYSLPPALSLARRFPHRSRSYRPPYATAAALFVILTIFATAFELFDFPPWGRIIDAHSLWHLSTVPITLFWYRFLISDALDAGWKVEKS</sequence>
<dbReference type="GO" id="GO:0006506">
    <property type="term" value="P:GPI anchor biosynthetic process"/>
    <property type="evidence" value="ECO:0007669"/>
    <property type="project" value="UniProtKB-KW"/>
</dbReference>
<comment type="similarity">
    <text evidence="7">Belongs to the PGAP3 family.</text>
</comment>
<dbReference type="AlphaFoldDB" id="A0A165TVT9"/>
<evidence type="ECO:0000256" key="7">
    <source>
        <dbReference type="RuleBase" id="RU365066"/>
    </source>
</evidence>
<keyword evidence="6 7" id="KW-0472">Membrane</keyword>
<dbReference type="Pfam" id="PF04080">
    <property type="entry name" value="Per1"/>
    <property type="match status" value="1"/>
</dbReference>
<feature type="transmembrane region" description="Helical" evidence="7">
    <location>
        <begin position="231"/>
        <end position="254"/>
    </location>
</feature>
<evidence type="ECO:0000256" key="1">
    <source>
        <dbReference type="ARBA" id="ARBA00004127"/>
    </source>
</evidence>
<feature type="transmembrane region" description="Helical" evidence="7">
    <location>
        <begin position="307"/>
        <end position="325"/>
    </location>
</feature>
<feature type="signal peptide" evidence="7">
    <location>
        <begin position="1"/>
        <end position="18"/>
    </location>
</feature>
<accession>A0A165TVT9</accession>
<evidence type="ECO:0000256" key="2">
    <source>
        <dbReference type="ARBA" id="ARBA00022502"/>
    </source>
</evidence>